<evidence type="ECO:0000313" key="9">
    <source>
        <dbReference type="EnsemblMetazoa" id="SCAU015344-PA"/>
    </source>
</evidence>
<evidence type="ECO:0000256" key="5">
    <source>
        <dbReference type="ARBA" id="ARBA00022694"/>
    </source>
</evidence>
<dbReference type="PANTHER" id="PTHR31283">
    <property type="entry name" value="EKC/KEOPS COMPLEX SUBUNIT PCC1 FAMILY MEMBER"/>
    <property type="match status" value="1"/>
</dbReference>
<dbReference type="Proteomes" id="UP000095300">
    <property type="component" value="Unassembled WGS sequence"/>
</dbReference>
<dbReference type="AlphaFoldDB" id="A0A1I8QAD3"/>
<dbReference type="GO" id="GO:0005737">
    <property type="term" value="C:cytoplasm"/>
    <property type="evidence" value="ECO:0007669"/>
    <property type="project" value="UniProtKB-SubCell"/>
</dbReference>
<dbReference type="Pfam" id="PF09341">
    <property type="entry name" value="Pcc1"/>
    <property type="match status" value="1"/>
</dbReference>
<evidence type="ECO:0000256" key="8">
    <source>
        <dbReference type="ARBA" id="ARBA00076355"/>
    </source>
</evidence>
<dbReference type="GO" id="GO:0005634">
    <property type="term" value="C:nucleus"/>
    <property type="evidence" value="ECO:0007669"/>
    <property type="project" value="UniProtKB-SubCell"/>
</dbReference>
<evidence type="ECO:0000313" key="10">
    <source>
        <dbReference type="Proteomes" id="UP000095300"/>
    </source>
</evidence>
<dbReference type="OrthoDB" id="10025739at2759"/>
<comment type="function">
    <text evidence="7">Component of the EKC/KEOPS complex that is required for the formation of a threonylcarbamoyl group on adenosine at position 37 (t(6)A37) in tRNAs that read codons beginning with adenine. The complex is probably involved in the transfer of the threonylcarbamoyl moiety of threonylcarbamoyl-AMP (TC-AMP) to the N6 group of A37. LAGE3 functions as a dimerization module for the complex.</text>
</comment>
<dbReference type="Gene3D" id="3.30.310.50">
    <property type="entry name" value="Alpha-D-phosphohexomutase, C-terminal domain"/>
    <property type="match status" value="1"/>
</dbReference>
<proteinExistence type="inferred from homology"/>
<evidence type="ECO:0000256" key="7">
    <source>
        <dbReference type="ARBA" id="ARBA00053047"/>
    </source>
</evidence>
<dbReference type="GO" id="GO:0000408">
    <property type="term" value="C:EKC/KEOPS complex"/>
    <property type="evidence" value="ECO:0007669"/>
    <property type="project" value="TreeGrafter"/>
</dbReference>
<organism evidence="9 10">
    <name type="scientific">Stomoxys calcitrans</name>
    <name type="common">Stable fly</name>
    <name type="synonym">Conops calcitrans</name>
    <dbReference type="NCBI Taxonomy" id="35570"/>
    <lineage>
        <taxon>Eukaryota</taxon>
        <taxon>Metazoa</taxon>
        <taxon>Ecdysozoa</taxon>
        <taxon>Arthropoda</taxon>
        <taxon>Hexapoda</taxon>
        <taxon>Insecta</taxon>
        <taxon>Pterygota</taxon>
        <taxon>Neoptera</taxon>
        <taxon>Endopterygota</taxon>
        <taxon>Diptera</taxon>
        <taxon>Brachycera</taxon>
        <taxon>Muscomorpha</taxon>
        <taxon>Muscoidea</taxon>
        <taxon>Muscidae</taxon>
        <taxon>Stomoxys</taxon>
    </lineage>
</organism>
<dbReference type="FunFam" id="3.30.310.50:FF:000005">
    <property type="entry name" value="L antigen family member 3"/>
    <property type="match status" value="1"/>
</dbReference>
<keyword evidence="4" id="KW-0963">Cytoplasm</keyword>
<keyword evidence="5" id="KW-0819">tRNA processing</keyword>
<keyword evidence="6" id="KW-0539">Nucleus</keyword>
<evidence type="ECO:0000256" key="2">
    <source>
        <dbReference type="ARBA" id="ARBA00004496"/>
    </source>
</evidence>
<gene>
    <name evidence="9" type="primary">106081599</name>
</gene>
<dbReference type="VEuPathDB" id="VectorBase:SCAU015344"/>
<evidence type="ECO:0000256" key="3">
    <source>
        <dbReference type="ARBA" id="ARBA00007073"/>
    </source>
</evidence>
<dbReference type="GO" id="GO:0070525">
    <property type="term" value="P:tRNA threonylcarbamoyladenosine metabolic process"/>
    <property type="evidence" value="ECO:0007669"/>
    <property type="project" value="TreeGrafter"/>
</dbReference>
<dbReference type="GO" id="GO:0008033">
    <property type="term" value="P:tRNA processing"/>
    <property type="evidence" value="ECO:0007669"/>
    <property type="project" value="UniProtKB-KW"/>
</dbReference>
<dbReference type="PANTHER" id="PTHR31283:SF5">
    <property type="entry name" value="EKC_KEOPS COMPLEX SUBUNIT LAGE3"/>
    <property type="match status" value="1"/>
</dbReference>
<sequence>MPLGNSSPENKTEATLKIPFESAKHAEIAFRVLKVDQEPKRNFVKKELTLNGSVLEVHLEADQVKSLRTAITSFFENFLLCSETLKAFDAGALASANSA</sequence>
<dbReference type="EnsemblMetazoa" id="SCAU015344-RA">
    <property type="protein sequence ID" value="SCAU015344-PA"/>
    <property type="gene ID" value="SCAU015344"/>
</dbReference>
<dbReference type="InterPro" id="IPR015419">
    <property type="entry name" value="CTAG/Pcc1"/>
</dbReference>
<comment type="similarity">
    <text evidence="3">Belongs to the CTAG/PCC1 family.</text>
</comment>
<evidence type="ECO:0000256" key="4">
    <source>
        <dbReference type="ARBA" id="ARBA00022490"/>
    </source>
</evidence>
<evidence type="ECO:0000256" key="6">
    <source>
        <dbReference type="ARBA" id="ARBA00023242"/>
    </source>
</evidence>
<reference evidence="9" key="1">
    <citation type="submission" date="2020-05" db="UniProtKB">
        <authorList>
            <consortium name="EnsemblMetazoa"/>
        </authorList>
    </citation>
    <scope>IDENTIFICATION</scope>
    <source>
        <strain evidence="9">USDA</strain>
    </source>
</reference>
<evidence type="ECO:0000256" key="1">
    <source>
        <dbReference type="ARBA" id="ARBA00004123"/>
    </source>
</evidence>
<keyword evidence="10" id="KW-1185">Reference proteome</keyword>
<comment type="subcellular location">
    <subcellularLocation>
        <location evidence="2">Cytoplasm</location>
    </subcellularLocation>
    <subcellularLocation>
        <location evidence="1">Nucleus</location>
    </subcellularLocation>
</comment>
<protein>
    <recommendedName>
        <fullName evidence="8">L antigen family member 3</fullName>
    </recommendedName>
</protein>
<name>A0A1I8QAD3_STOCA</name>
<accession>A0A1I8QAD3</accession>
<dbReference type="KEGG" id="scac:106081599"/>
<dbReference type="NCBIfam" id="NF011470">
    <property type="entry name" value="PRK14887.1"/>
    <property type="match status" value="1"/>
</dbReference>